<dbReference type="RefSeq" id="WP_168444116.1">
    <property type="nucleotide sequence ID" value="NZ_JAAXPG010000024.1"/>
</dbReference>
<name>A0A7X6MF81_9ACTN</name>
<dbReference type="Proteomes" id="UP000553209">
    <property type="component" value="Unassembled WGS sequence"/>
</dbReference>
<dbReference type="AlphaFoldDB" id="A0A7X6MF81"/>
<proteinExistence type="predicted"/>
<sequence length="112" mass="13047">MPWTWFTALENDREQGFAYWWDGTAWDRIDYPDLIDDDGLGLLLPHLSATEKETERVLRSPTCGLPRRSGTKDPFSRTAPWNWPRAPPEARRSVARPWTRPWPSPPARTRST</sequence>
<evidence type="ECO:0000313" key="2">
    <source>
        <dbReference type="EMBL" id="NKZ00444.1"/>
    </source>
</evidence>
<reference evidence="2 3" key="1">
    <citation type="submission" date="2020-04" db="EMBL/GenBank/DDBJ databases">
        <title>MicrobeNet Type strains.</title>
        <authorList>
            <person name="Nicholson A.C."/>
        </authorList>
    </citation>
    <scope>NUCLEOTIDE SEQUENCE [LARGE SCALE GENOMIC DNA]</scope>
    <source>
        <strain evidence="2 3">ATCC 23612</strain>
    </source>
</reference>
<evidence type="ECO:0000256" key="1">
    <source>
        <dbReference type="SAM" id="MobiDB-lite"/>
    </source>
</evidence>
<comment type="caution">
    <text evidence="2">The sequence shown here is derived from an EMBL/GenBank/DDBJ whole genome shotgun (WGS) entry which is preliminary data.</text>
</comment>
<gene>
    <name evidence="2" type="ORF">HGB44_22630</name>
</gene>
<evidence type="ECO:0000313" key="3">
    <source>
        <dbReference type="Proteomes" id="UP000553209"/>
    </source>
</evidence>
<protein>
    <submittedName>
        <fullName evidence="2">Uncharacterized protein</fullName>
    </submittedName>
</protein>
<keyword evidence="3" id="KW-1185">Reference proteome</keyword>
<organism evidence="2 3">
    <name type="scientific">Nocardiopsis alborubida</name>
    <dbReference type="NCBI Taxonomy" id="146802"/>
    <lineage>
        <taxon>Bacteria</taxon>
        <taxon>Bacillati</taxon>
        <taxon>Actinomycetota</taxon>
        <taxon>Actinomycetes</taxon>
        <taxon>Streptosporangiales</taxon>
        <taxon>Nocardiopsidaceae</taxon>
        <taxon>Nocardiopsis</taxon>
    </lineage>
</organism>
<feature type="region of interest" description="Disordered" evidence="1">
    <location>
        <begin position="55"/>
        <end position="112"/>
    </location>
</feature>
<accession>A0A7X6MF81</accession>
<dbReference type="EMBL" id="JAAXPG010000024">
    <property type="protein sequence ID" value="NKZ00444.1"/>
    <property type="molecule type" value="Genomic_DNA"/>
</dbReference>